<keyword evidence="28" id="KW-0966">Cell projection</keyword>
<comment type="subcellular location">
    <subcellularLocation>
        <location evidence="3">Basolateral cell membrane</location>
    </subcellularLocation>
    <subcellularLocation>
        <location evidence="5">Cell membrane</location>
        <topology evidence="5">Multi-pass membrane protein</topology>
    </subcellularLocation>
    <subcellularLocation>
        <location evidence="1">Cell projection</location>
        <location evidence="1">Cilium</location>
    </subcellularLocation>
    <subcellularLocation>
        <location evidence="2">Cytoplasmic vesicle membrane</location>
    </subcellularLocation>
    <subcellularLocation>
        <location evidence="4">Endoplasmic reticulum membrane</location>
        <topology evidence="4">Multi-pass membrane protein</topology>
    </subcellularLocation>
</comment>
<evidence type="ECO:0000256" key="17">
    <source>
        <dbReference type="ARBA" id="ARBA00022826"/>
    </source>
</evidence>
<dbReference type="FunFam" id="1.10.238.10:FF:000228">
    <property type="entry name" value="polycystin-2 isoform X1"/>
    <property type="match status" value="1"/>
</dbReference>
<feature type="binding site" evidence="33">
    <location>
        <position position="700"/>
    </location>
    <ligand>
        <name>Ca(2+)</name>
        <dbReference type="ChEBI" id="CHEBI:29108"/>
        <label>2</label>
    </ligand>
</feature>
<keyword evidence="14 33" id="KW-0479">Metal-binding</keyword>
<dbReference type="InterPro" id="IPR051223">
    <property type="entry name" value="Polycystin"/>
</dbReference>
<dbReference type="PANTHER" id="PTHR10877:SF114">
    <property type="entry name" value="POLYCYSTIN-2"/>
    <property type="match status" value="1"/>
</dbReference>
<dbReference type="FunFam" id="1.10.287.70:FF:000055">
    <property type="entry name" value="Polycystic kidney disease 2-like 1"/>
    <property type="match status" value="1"/>
</dbReference>
<dbReference type="Gene3D" id="1.20.5.340">
    <property type="match status" value="1"/>
</dbReference>
<keyword evidence="10" id="KW-0597">Phosphoprotein</keyword>
<dbReference type="Pfam" id="PF18109">
    <property type="entry name" value="Fer4_24"/>
    <property type="match status" value="1"/>
</dbReference>
<dbReference type="GO" id="GO:0005929">
    <property type="term" value="C:cilium"/>
    <property type="evidence" value="ECO:0007669"/>
    <property type="project" value="UniProtKB-SubCell"/>
</dbReference>
<dbReference type="InterPro" id="IPR002048">
    <property type="entry name" value="EF_hand_dom"/>
</dbReference>
<feature type="binding site" evidence="33">
    <location>
        <position position="704"/>
    </location>
    <ligand>
        <name>Ca(2+)</name>
        <dbReference type="ChEBI" id="CHEBI:29108"/>
        <label>2</label>
    </ligand>
</feature>
<evidence type="ECO:0000256" key="8">
    <source>
        <dbReference type="ARBA" id="ARBA00022475"/>
    </source>
</evidence>
<dbReference type="GO" id="GO:0016323">
    <property type="term" value="C:basolateral plasma membrane"/>
    <property type="evidence" value="ECO:0007669"/>
    <property type="project" value="UniProtKB-SubCell"/>
</dbReference>
<dbReference type="InterPro" id="IPR013122">
    <property type="entry name" value="PKD1_2_channel"/>
</dbReference>
<feature type="transmembrane region" description="Helical" evidence="36">
    <location>
        <begin position="594"/>
        <end position="615"/>
    </location>
</feature>
<feature type="disulfide bond" evidence="34">
    <location>
        <begin position="266"/>
        <end position="279"/>
    </location>
</feature>
<reference evidence="38" key="2">
    <citation type="submission" date="2025-09" db="UniProtKB">
        <authorList>
            <consortium name="Ensembl"/>
        </authorList>
    </citation>
    <scope>IDENTIFICATION</scope>
</reference>
<evidence type="ECO:0000256" key="13">
    <source>
        <dbReference type="ARBA" id="ARBA00022692"/>
    </source>
</evidence>
<keyword evidence="25 36" id="KW-0472">Membrane</keyword>
<dbReference type="PROSITE" id="PS50222">
    <property type="entry name" value="EF_HAND_2"/>
    <property type="match status" value="1"/>
</dbReference>
<keyword evidence="19" id="KW-0851">Voltage-gated channel</keyword>
<dbReference type="FunCoup" id="A0A672L585">
    <property type="interactions" value="394"/>
</dbReference>
<feature type="region of interest" description="Disordered" evidence="35">
    <location>
        <begin position="1"/>
        <end position="99"/>
    </location>
</feature>
<dbReference type="GO" id="GO:0050982">
    <property type="term" value="P:detection of mechanical stimulus"/>
    <property type="evidence" value="ECO:0007669"/>
    <property type="project" value="TreeGrafter"/>
</dbReference>
<keyword evidence="39" id="KW-1185">Reference proteome</keyword>
<evidence type="ECO:0000256" key="10">
    <source>
        <dbReference type="ARBA" id="ARBA00022553"/>
    </source>
</evidence>
<protein>
    <recommendedName>
        <fullName evidence="31">Polycystin-2</fullName>
    </recommendedName>
    <alternativeName>
        <fullName evidence="32">Polycystic kidney disease 2 protein homolog</fullName>
    </alternativeName>
</protein>
<evidence type="ECO:0000256" key="28">
    <source>
        <dbReference type="ARBA" id="ARBA00023273"/>
    </source>
</evidence>
<keyword evidence="11 33" id="KW-0109">Calcium transport</keyword>
<keyword evidence="23 33" id="KW-0406">Ion transport</keyword>
<evidence type="ECO:0000256" key="24">
    <source>
        <dbReference type="ARBA" id="ARBA00023069"/>
    </source>
</evidence>
<dbReference type="Gene3D" id="1.10.238.10">
    <property type="entry name" value="EF-hand"/>
    <property type="match status" value="1"/>
</dbReference>
<organism evidence="38 39">
    <name type="scientific">Sinocyclocheilus grahami</name>
    <name type="common">Dianchi golden-line fish</name>
    <name type="synonym">Barbus grahami</name>
    <dbReference type="NCBI Taxonomy" id="75366"/>
    <lineage>
        <taxon>Eukaryota</taxon>
        <taxon>Metazoa</taxon>
        <taxon>Chordata</taxon>
        <taxon>Craniata</taxon>
        <taxon>Vertebrata</taxon>
        <taxon>Euteleostomi</taxon>
        <taxon>Actinopterygii</taxon>
        <taxon>Neopterygii</taxon>
        <taxon>Teleostei</taxon>
        <taxon>Ostariophysi</taxon>
        <taxon>Cypriniformes</taxon>
        <taxon>Cyprinidae</taxon>
        <taxon>Cyprininae</taxon>
        <taxon>Sinocyclocheilus</taxon>
    </lineage>
</organism>
<dbReference type="GO" id="GO:0030659">
    <property type="term" value="C:cytoplasmic vesicle membrane"/>
    <property type="evidence" value="ECO:0007669"/>
    <property type="project" value="UniProtKB-SubCell"/>
</dbReference>
<evidence type="ECO:0000256" key="15">
    <source>
        <dbReference type="ARBA" id="ARBA00022737"/>
    </source>
</evidence>
<feature type="binding site" evidence="33">
    <location>
        <position position="702"/>
    </location>
    <ligand>
        <name>Ca(2+)</name>
        <dbReference type="ChEBI" id="CHEBI:29108"/>
        <label>2</label>
    </ligand>
</feature>
<keyword evidence="30" id="KW-0968">Cytoplasmic vesicle</keyword>
<evidence type="ECO:0000256" key="21">
    <source>
        <dbReference type="ARBA" id="ARBA00022989"/>
    </source>
</evidence>
<keyword evidence="22" id="KW-0175">Coiled coil</keyword>
<dbReference type="Proteomes" id="UP000472262">
    <property type="component" value="Unassembled WGS sequence"/>
</dbReference>
<evidence type="ECO:0000256" key="16">
    <source>
        <dbReference type="ARBA" id="ARBA00022824"/>
    </source>
</evidence>
<keyword evidence="26" id="KW-1015">Disulfide bond</keyword>
<evidence type="ECO:0000256" key="33">
    <source>
        <dbReference type="PIRSR" id="PIRSR603915-1"/>
    </source>
</evidence>
<evidence type="ECO:0000256" key="20">
    <source>
        <dbReference type="ARBA" id="ARBA00022958"/>
    </source>
</evidence>
<evidence type="ECO:0000256" key="31">
    <source>
        <dbReference type="ARBA" id="ARBA00040113"/>
    </source>
</evidence>
<keyword evidence="24" id="KW-0969">Cilium</keyword>
<sequence>MSSSRVRPQAPQAQAASAPASSPPYEGIEMEKMHHEEVGLGVPDETPSPPTSSSRQAWSRDNPGFEPEEGMMEADWPPASPGRRSVSTASSSGSGPGSFSGISARINRGLYPTPPNLFLLTTPPPPPQKPMYHVLWDTRLLGESNSNREMYLKTVLREMITYILFLVTLCILTYGMVSTNMYYYTKVMSQLFLDTPLTSGEPTTFKTLSTMEDFWKFTEGPFLNGMYWEFWYNNKSLPENQSLIYYENLLLGVPRLRQLKVRNESCSVHEDLRDEVYDCYSVYSPANEDKSPFGPKNGTAWRYSEESNLGESSYWGQMSTYGGGGYYQDLSRTREKSANQLQELKNNLWLDRGTRAVFLDFSIYNGNVNLFCIVRLLLEFPATGGAVTSWQFQTVRLIRYLSSWDYFVGMCEVAFCLFVLYYLVEEVLEIRLHRLRYFKSLWNCLDVLIVLSVPAIIMNICRTSAVSHRLHFLLENHSTYPNFEPLARLQVHFNNLAAVIVFLSWVKLFKFINFNKTMNQLSTTMSRCAKDLMGFAIMFFIVFLAYAQLAYLVFGTQVNDFSTFQACIFTQFRIILGDFDFSEIEEADGVLGPIYFTTFVFFIFMILLNMFLAIINDTYAEVKADMAQQRSEMEITDLIKKGYNRAMVKLKLKKTSINDIPDSLHQAGAKLSFDELRQDLRGKGHSDAEIEAIFAKYDLDGDQELTEHEHQQMRDDLEKEREDLDLEHSSLPRPVSGRSFSRSQDDSEEDDDEDSGHSSRRRGSSSGGVSYEEFQVLVRRVDRMEHSIGSIVSKIDAVIVKLEAMERAKIKRRDVLGRILDGVMEDERMGRDPELHREQMDRLVREELERWESDDTMSQVSHRQATPIIPSAQLHPRSSRSPSSLSDEGPDGAASGAAHM</sequence>
<dbReference type="SUPFAM" id="SSF81324">
    <property type="entry name" value="Voltage-gated potassium channels"/>
    <property type="match status" value="1"/>
</dbReference>
<evidence type="ECO:0000256" key="29">
    <source>
        <dbReference type="ARBA" id="ARBA00023303"/>
    </source>
</evidence>
<evidence type="ECO:0000256" key="34">
    <source>
        <dbReference type="PIRSR" id="PIRSR603915-2"/>
    </source>
</evidence>
<feature type="transmembrane region" description="Helical" evidence="36">
    <location>
        <begin position="493"/>
        <end position="512"/>
    </location>
</feature>
<dbReference type="Ensembl" id="ENSSGRT00000022364.1">
    <property type="protein sequence ID" value="ENSSGRP00000020709.1"/>
    <property type="gene ID" value="ENSSGRG00000012197.1"/>
</dbReference>
<evidence type="ECO:0000256" key="4">
    <source>
        <dbReference type="ARBA" id="ARBA00004477"/>
    </source>
</evidence>
<dbReference type="GO" id="GO:0051209">
    <property type="term" value="P:release of sequestered calcium ion into cytosol"/>
    <property type="evidence" value="ECO:0007669"/>
    <property type="project" value="TreeGrafter"/>
</dbReference>
<evidence type="ECO:0000256" key="5">
    <source>
        <dbReference type="ARBA" id="ARBA00004651"/>
    </source>
</evidence>
<dbReference type="GO" id="GO:0007368">
    <property type="term" value="P:determination of left/right symmetry"/>
    <property type="evidence" value="ECO:0007669"/>
    <property type="project" value="UniProtKB-ARBA"/>
</dbReference>
<reference evidence="38" key="1">
    <citation type="submission" date="2025-08" db="UniProtKB">
        <authorList>
            <consortium name="Ensembl"/>
        </authorList>
    </citation>
    <scope>IDENTIFICATION</scope>
</reference>
<evidence type="ECO:0000256" key="22">
    <source>
        <dbReference type="ARBA" id="ARBA00023054"/>
    </source>
</evidence>
<dbReference type="InterPro" id="IPR011992">
    <property type="entry name" value="EF-hand-dom_pair"/>
</dbReference>
<evidence type="ECO:0000256" key="23">
    <source>
        <dbReference type="ARBA" id="ARBA00023065"/>
    </source>
</evidence>
<feature type="compositionally biased region" description="Low complexity" evidence="35">
    <location>
        <begin position="8"/>
        <end position="24"/>
    </location>
</feature>
<feature type="compositionally biased region" description="Basic and acidic residues" evidence="35">
    <location>
        <begin position="706"/>
        <end position="730"/>
    </location>
</feature>
<keyword evidence="16" id="KW-0256">Endoplasmic reticulum</keyword>
<keyword evidence="27" id="KW-0325">Glycoprotein</keyword>
<evidence type="ECO:0000256" key="11">
    <source>
        <dbReference type="ARBA" id="ARBA00022568"/>
    </source>
</evidence>
<comment type="similarity">
    <text evidence="6">Belongs to the polycystin family.</text>
</comment>
<dbReference type="GO" id="GO:0005509">
    <property type="term" value="F:calcium ion binding"/>
    <property type="evidence" value="ECO:0007669"/>
    <property type="project" value="InterPro"/>
</dbReference>
<keyword evidence="18 33" id="KW-0106">Calcium</keyword>
<evidence type="ECO:0000256" key="12">
    <source>
        <dbReference type="ARBA" id="ARBA00022673"/>
    </source>
</evidence>
<feature type="transmembrane region" description="Helical" evidence="36">
    <location>
        <begin position="404"/>
        <end position="424"/>
    </location>
</feature>
<gene>
    <name evidence="38" type="primary">pkd2</name>
</gene>
<dbReference type="Pfam" id="PF08016">
    <property type="entry name" value="PKD_channel"/>
    <property type="match status" value="1"/>
</dbReference>
<evidence type="ECO:0000259" key="37">
    <source>
        <dbReference type="PROSITE" id="PS50222"/>
    </source>
</evidence>
<keyword evidence="20" id="KW-0630">Potassium</keyword>
<keyword evidence="13 36" id="KW-0812">Transmembrane</keyword>
<dbReference type="GO" id="GO:0034702">
    <property type="term" value="C:monoatomic ion channel complex"/>
    <property type="evidence" value="ECO:0007669"/>
    <property type="project" value="UniProtKB-KW"/>
</dbReference>
<evidence type="ECO:0000313" key="38">
    <source>
        <dbReference type="Ensembl" id="ENSSGRP00000020709.1"/>
    </source>
</evidence>
<evidence type="ECO:0000256" key="32">
    <source>
        <dbReference type="ARBA" id="ARBA00075406"/>
    </source>
</evidence>
<dbReference type="GO" id="GO:0005267">
    <property type="term" value="F:potassium channel activity"/>
    <property type="evidence" value="ECO:0007669"/>
    <property type="project" value="UniProtKB-KW"/>
</dbReference>
<evidence type="ECO:0000256" key="27">
    <source>
        <dbReference type="ARBA" id="ARBA00023180"/>
    </source>
</evidence>
<evidence type="ECO:0000256" key="30">
    <source>
        <dbReference type="ARBA" id="ARBA00023329"/>
    </source>
</evidence>
<dbReference type="GO" id="GO:0005248">
    <property type="term" value="F:voltage-gated sodium channel activity"/>
    <property type="evidence" value="ECO:0007669"/>
    <property type="project" value="TreeGrafter"/>
</dbReference>
<evidence type="ECO:0000313" key="39">
    <source>
        <dbReference type="Proteomes" id="UP000472262"/>
    </source>
</evidence>
<feature type="domain" description="EF-hand" evidence="37">
    <location>
        <begin position="685"/>
        <end position="720"/>
    </location>
</feature>
<keyword evidence="21 36" id="KW-1133">Transmembrane helix</keyword>
<evidence type="ECO:0000256" key="6">
    <source>
        <dbReference type="ARBA" id="ARBA00007200"/>
    </source>
</evidence>
<keyword evidence="9" id="KW-0633">Potassium transport</keyword>
<evidence type="ECO:0000256" key="3">
    <source>
        <dbReference type="ARBA" id="ARBA00004187"/>
    </source>
</evidence>
<dbReference type="Gene3D" id="1.10.287.70">
    <property type="match status" value="1"/>
</dbReference>
<evidence type="ECO:0000256" key="7">
    <source>
        <dbReference type="ARBA" id="ARBA00022448"/>
    </source>
</evidence>
<dbReference type="GO" id="GO:0005102">
    <property type="term" value="F:signaling receptor binding"/>
    <property type="evidence" value="ECO:0007669"/>
    <property type="project" value="TreeGrafter"/>
</dbReference>
<accession>A0A672L585</accession>
<feature type="region of interest" description="Disordered" evidence="35">
    <location>
        <begin position="850"/>
        <end position="900"/>
    </location>
</feature>
<dbReference type="GO" id="GO:0051371">
    <property type="term" value="F:muscle alpha-actinin binding"/>
    <property type="evidence" value="ECO:0007669"/>
    <property type="project" value="TreeGrafter"/>
</dbReference>
<keyword evidence="7" id="KW-0813">Transport</keyword>
<keyword evidence="8" id="KW-1003">Cell membrane</keyword>
<dbReference type="InParanoid" id="A0A672L585"/>
<dbReference type="AlphaFoldDB" id="A0A672L585"/>
<keyword evidence="15" id="KW-0677">Repeat</keyword>
<evidence type="ECO:0000256" key="36">
    <source>
        <dbReference type="SAM" id="Phobius"/>
    </source>
</evidence>
<evidence type="ECO:0000256" key="35">
    <source>
        <dbReference type="SAM" id="MobiDB-lite"/>
    </source>
</evidence>
<keyword evidence="17" id="KW-0631">Potassium channel</keyword>
<evidence type="ECO:0000256" key="1">
    <source>
        <dbReference type="ARBA" id="ARBA00004138"/>
    </source>
</evidence>
<feature type="compositionally biased region" description="Low complexity" evidence="35">
    <location>
        <begin position="81"/>
        <end position="99"/>
    </location>
</feature>
<dbReference type="SUPFAM" id="SSF47473">
    <property type="entry name" value="EF-hand"/>
    <property type="match status" value="1"/>
</dbReference>
<evidence type="ECO:0000256" key="25">
    <source>
        <dbReference type="ARBA" id="ARBA00023136"/>
    </source>
</evidence>
<dbReference type="FunFam" id="1.20.5.340:FF:000020">
    <property type="entry name" value="polycystin-2 isoform X1"/>
    <property type="match status" value="1"/>
</dbReference>
<feature type="transmembrane region" description="Helical" evidence="36">
    <location>
        <begin position="445"/>
        <end position="465"/>
    </location>
</feature>
<evidence type="ECO:0000256" key="18">
    <source>
        <dbReference type="ARBA" id="ARBA00022837"/>
    </source>
</evidence>
<evidence type="ECO:0000256" key="9">
    <source>
        <dbReference type="ARBA" id="ARBA00022538"/>
    </source>
</evidence>
<dbReference type="FunFam" id="1.20.120.350:FF:000080">
    <property type="entry name" value="Polycystic kidney disease 2"/>
    <property type="match status" value="1"/>
</dbReference>
<keyword evidence="12 33" id="KW-0107">Calcium channel</keyword>
<feature type="compositionally biased region" description="Basic and acidic residues" evidence="35">
    <location>
        <begin position="29"/>
        <end position="38"/>
    </location>
</feature>
<evidence type="ECO:0000256" key="14">
    <source>
        <dbReference type="ARBA" id="ARBA00022723"/>
    </source>
</evidence>
<name>A0A672L585_SINGR</name>
<evidence type="ECO:0000256" key="19">
    <source>
        <dbReference type="ARBA" id="ARBA00022882"/>
    </source>
</evidence>
<proteinExistence type="inferred from homology"/>
<keyword evidence="29 33" id="KW-0407">Ion channel</keyword>
<evidence type="ECO:0000256" key="2">
    <source>
        <dbReference type="ARBA" id="ARBA00004156"/>
    </source>
</evidence>
<feature type="transmembrane region" description="Helical" evidence="36">
    <location>
        <begin position="532"/>
        <end position="554"/>
    </location>
</feature>
<evidence type="ECO:0000256" key="26">
    <source>
        <dbReference type="ARBA" id="ARBA00023157"/>
    </source>
</evidence>
<dbReference type="OMA" id="RHEHRSC"/>
<dbReference type="InterPro" id="IPR046791">
    <property type="entry name" value="Polycystin_dom"/>
</dbReference>
<dbReference type="InterPro" id="IPR003915">
    <property type="entry name" value="PKD_2"/>
</dbReference>
<feature type="binding site" evidence="33">
    <location>
        <position position="709"/>
    </location>
    <ligand>
        <name>Ca(2+)</name>
        <dbReference type="ChEBI" id="CHEBI:29108"/>
        <label>2</label>
    </ligand>
</feature>
<feature type="transmembrane region" description="Helical" evidence="36">
    <location>
        <begin position="160"/>
        <end position="184"/>
    </location>
</feature>
<dbReference type="GO" id="GO:0005789">
    <property type="term" value="C:endoplasmic reticulum membrane"/>
    <property type="evidence" value="ECO:0007669"/>
    <property type="project" value="UniProtKB-SubCell"/>
</dbReference>
<dbReference type="PRINTS" id="PR01433">
    <property type="entry name" value="POLYCYSTIN2"/>
</dbReference>
<dbReference type="Pfam" id="PF20519">
    <property type="entry name" value="Polycystin_dom"/>
    <property type="match status" value="1"/>
</dbReference>
<dbReference type="GO" id="GO:0005245">
    <property type="term" value="F:voltage-gated calcium channel activity"/>
    <property type="evidence" value="ECO:0007669"/>
    <property type="project" value="TreeGrafter"/>
</dbReference>
<feature type="region of interest" description="Disordered" evidence="35">
    <location>
        <begin position="706"/>
        <end position="767"/>
    </location>
</feature>
<dbReference type="PANTHER" id="PTHR10877">
    <property type="entry name" value="POLYCYSTIN FAMILY MEMBER"/>
    <property type="match status" value="1"/>
</dbReference>
<feature type="binding site" evidence="33">
    <location>
        <position position="698"/>
    </location>
    <ligand>
        <name>Ca(2+)</name>
        <dbReference type="ChEBI" id="CHEBI:29108"/>
        <label>2</label>
    </ligand>
</feature>